<feature type="domain" description="MacB-like periplasmic core" evidence="8">
    <location>
        <begin position="503"/>
        <end position="635"/>
    </location>
</feature>
<gene>
    <name evidence="9" type="ORF">GWR21_18660</name>
</gene>
<evidence type="ECO:0000313" key="9">
    <source>
        <dbReference type="EMBL" id="QHS61543.1"/>
    </source>
</evidence>
<dbReference type="RefSeq" id="WP_162333212.1">
    <property type="nucleotide sequence ID" value="NZ_CP048113.1"/>
</dbReference>
<evidence type="ECO:0000256" key="2">
    <source>
        <dbReference type="ARBA" id="ARBA00022475"/>
    </source>
</evidence>
<keyword evidence="10" id="KW-1185">Reference proteome</keyword>
<dbReference type="InterPro" id="IPR025857">
    <property type="entry name" value="MacB_PCD"/>
</dbReference>
<dbReference type="KEGG" id="chih:GWR21_18660"/>
<dbReference type="PANTHER" id="PTHR30572">
    <property type="entry name" value="MEMBRANE COMPONENT OF TRANSPORTER-RELATED"/>
    <property type="match status" value="1"/>
</dbReference>
<dbReference type="Pfam" id="PF12704">
    <property type="entry name" value="MacB_PCD"/>
    <property type="match status" value="2"/>
</dbReference>
<protein>
    <submittedName>
        <fullName evidence="9">FtsX-like permease family protein</fullName>
    </submittedName>
</protein>
<feature type="domain" description="ABC3 transporter permease C-terminal" evidence="7">
    <location>
        <begin position="303"/>
        <end position="420"/>
    </location>
</feature>
<organism evidence="9 10">
    <name type="scientific">Chitinophaga agri</name>
    <dbReference type="NCBI Taxonomy" id="2703787"/>
    <lineage>
        <taxon>Bacteria</taxon>
        <taxon>Pseudomonadati</taxon>
        <taxon>Bacteroidota</taxon>
        <taxon>Chitinophagia</taxon>
        <taxon>Chitinophagales</taxon>
        <taxon>Chitinophagaceae</taxon>
        <taxon>Chitinophaga</taxon>
    </lineage>
</organism>
<dbReference type="GO" id="GO:0005886">
    <property type="term" value="C:plasma membrane"/>
    <property type="evidence" value="ECO:0007669"/>
    <property type="project" value="UniProtKB-SubCell"/>
</dbReference>
<feature type="transmembrane region" description="Helical" evidence="6">
    <location>
        <begin position="739"/>
        <end position="758"/>
    </location>
</feature>
<evidence type="ECO:0000313" key="10">
    <source>
        <dbReference type="Proteomes" id="UP000476411"/>
    </source>
</evidence>
<evidence type="ECO:0000256" key="6">
    <source>
        <dbReference type="SAM" id="Phobius"/>
    </source>
</evidence>
<feature type="transmembrane region" description="Helical" evidence="6">
    <location>
        <begin position="21"/>
        <end position="43"/>
    </location>
</feature>
<dbReference type="EMBL" id="CP048113">
    <property type="protein sequence ID" value="QHS61543.1"/>
    <property type="molecule type" value="Genomic_DNA"/>
</dbReference>
<dbReference type="InterPro" id="IPR050250">
    <property type="entry name" value="Macrolide_Exporter_MacB"/>
</dbReference>
<feature type="transmembrane region" description="Helical" evidence="6">
    <location>
        <begin position="442"/>
        <end position="461"/>
    </location>
</feature>
<evidence type="ECO:0000256" key="1">
    <source>
        <dbReference type="ARBA" id="ARBA00004651"/>
    </source>
</evidence>
<feature type="transmembrane region" description="Helical" evidence="6">
    <location>
        <begin position="770"/>
        <end position="791"/>
    </location>
</feature>
<reference evidence="9 10" key="1">
    <citation type="submission" date="2020-01" db="EMBL/GenBank/DDBJ databases">
        <title>Complete genome sequence of Chitinophaga sp. H33E-04 isolated from quinoa roots.</title>
        <authorList>
            <person name="Weon H.-Y."/>
            <person name="Lee S.A."/>
        </authorList>
    </citation>
    <scope>NUCLEOTIDE SEQUENCE [LARGE SCALE GENOMIC DNA]</scope>
    <source>
        <strain evidence="9 10">H33E-04</strain>
    </source>
</reference>
<dbReference type="Proteomes" id="UP000476411">
    <property type="component" value="Chromosome"/>
</dbReference>
<keyword evidence="3 6" id="KW-0812">Transmembrane</keyword>
<dbReference type="Pfam" id="PF02687">
    <property type="entry name" value="FtsX"/>
    <property type="match status" value="2"/>
</dbReference>
<feature type="domain" description="MacB-like periplasmic core" evidence="8">
    <location>
        <begin position="20"/>
        <end position="249"/>
    </location>
</feature>
<feature type="transmembrane region" description="Helical" evidence="6">
    <location>
        <begin position="687"/>
        <end position="712"/>
    </location>
</feature>
<dbReference type="InterPro" id="IPR003838">
    <property type="entry name" value="ABC3_permease_C"/>
</dbReference>
<accession>A0A6B9ZLS9</accession>
<comment type="subcellular location">
    <subcellularLocation>
        <location evidence="1">Cell membrane</location>
        <topology evidence="1">Multi-pass membrane protein</topology>
    </subcellularLocation>
</comment>
<sequence length="810" mass="90579">MINSNFKFSFRNLWKNKSFSLINILGLAVGIAASLLIFLVIHYEKSYDDYQSRYDRIGRMVTIDRNPVTGEVTGMHSMCPRPLAEALRREFPGLEKVAAMQSVGATQFYIPVPGQEEKKFKVESGLYFAEESLYEIADFSWIVGNTKGLEAPNTTVVNESIARRFFGTPENAIGKTVHMWSYRIPLRITGVFKDLPDNTDIPVAIGASYKTFRHLIGESTWGSWRNLGGGSQIFFLLRPGQELSKVQAQSAAFVKRNYREEEEQSLSRVELRFQPLHEVHADKRFSTLKGDNFSQQELWGMALIGIFLLLVACINFVNLATAQSVNRAKEIGVRKVLGSDRAQLIKQFLLETAFITIIAVILGCLFAWIATPSLRDLTGKGLSMNVLHSPVILLFLLIIGMVVTILAGFYPALVLSGFNPLMAIKSRISNRSVGGISLRRGLVVFQFVIAQLLVIGTLVIIKQISFFRNKSLGFQKEAVVMVDLPSDSTLKLKYPLLVAEMSKLKGVEAVSLCWTAPASYAIQYSDFYFNNDADKQPFSVKRLFGDSAYLNLFGMSLAAGRQPFPSDTTREVVVNETLVKRLGLKSPEEVIGKTIRFSNSIAYPVVGVVKDFNDNSLRDGISPIVFASDFEGYGTMVLRLGKDRVNAAMPDIEKLFKSIYPSYLYDLSFLDEDIKDFYSSEALIAKLFQLFAILAIFISSLGLYGLVSFMAVQKTKEVGIRKVLGASVQSILYLFSKEFTLLIWVAFLIATPTAYYFMQRWLSGFHYHTNVGWEIFVLAIVLSLLVAWLTVGYKAVRAATANPVKSLRAE</sequence>
<evidence type="ECO:0000259" key="8">
    <source>
        <dbReference type="Pfam" id="PF12704"/>
    </source>
</evidence>
<feature type="transmembrane region" description="Helical" evidence="6">
    <location>
        <begin position="348"/>
        <end position="371"/>
    </location>
</feature>
<feature type="domain" description="ABC3 transporter permease C-terminal" evidence="7">
    <location>
        <begin position="690"/>
        <end position="803"/>
    </location>
</feature>
<feature type="transmembrane region" description="Helical" evidence="6">
    <location>
        <begin position="391"/>
        <end position="421"/>
    </location>
</feature>
<dbReference type="GO" id="GO:0022857">
    <property type="term" value="F:transmembrane transporter activity"/>
    <property type="evidence" value="ECO:0007669"/>
    <property type="project" value="TreeGrafter"/>
</dbReference>
<name>A0A6B9ZLS9_9BACT</name>
<evidence type="ECO:0000256" key="4">
    <source>
        <dbReference type="ARBA" id="ARBA00022989"/>
    </source>
</evidence>
<keyword evidence="4 6" id="KW-1133">Transmembrane helix</keyword>
<evidence type="ECO:0000256" key="5">
    <source>
        <dbReference type="ARBA" id="ARBA00023136"/>
    </source>
</evidence>
<keyword evidence="5 6" id="KW-0472">Membrane</keyword>
<keyword evidence="2" id="KW-1003">Cell membrane</keyword>
<proteinExistence type="predicted"/>
<evidence type="ECO:0000259" key="7">
    <source>
        <dbReference type="Pfam" id="PF02687"/>
    </source>
</evidence>
<dbReference type="PANTHER" id="PTHR30572:SF18">
    <property type="entry name" value="ABC-TYPE MACROLIDE FAMILY EXPORT SYSTEM PERMEASE COMPONENT 2"/>
    <property type="match status" value="1"/>
</dbReference>
<dbReference type="AlphaFoldDB" id="A0A6B9ZLS9"/>
<feature type="transmembrane region" description="Helical" evidence="6">
    <location>
        <begin position="298"/>
        <end position="320"/>
    </location>
</feature>
<evidence type="ECO:0000256" key="3">
    <source>
        <dbReference type="ARBA" id="ARBA00022692"/>
    </source>
</evidence>